<feature type="transmembrane region" description="Helical" evidence="5">
    <location>
        <begin position="126"/>
        <end position="144"/>
    </location>
</feature>
<dbReference type="Gene3D" id="1.20.1250.20">
    <property type="entry name" value="MFS general substrate transporter like domains"/>
    <property type="match status" value="2"/>
</dbReference>
<proteinExistence type="predicted"/>
<feature type="transmembrane region" description="Helical" evidence="5">
    <location>
        <begin position="209"/>
        <end position="227"/>
    </location>
</feature>
<dbReference type="AlphaFoldDB" id="A0A2A4IBK1"/>
<feature type="transmembrane region" description="Helical" evidence="5">
    <location>
        <begin position="339"/>
        <end position="361"/>
    </location>
</feature>
<dbReference type="GO" id="GO:0022857">
    <property type="term" value="F:transmembrane transporter activity"/>
    <property type="evidence" value="ECO:0007669"/>
    <property type="project" value="InterPro"/>
</dbReference>
<dbReference type="EMBL" id="NWVC01000002">
    <property type="protein sequence ID" value="PCG15384.1"/>
    <property type="molecule type" value="Genomic_DNA"/>
</dbReference>
<keyword evidence="8" id="KW-1185">Reference proteome</keyword>
<dbReference type="PROSITE" id="PS50850">
    <property type="entry name" value="MFS"/>
    <property type="match status" value="1"/>
</dbReference>
<gene>
    <name evidence="7" type="ORF">COA07_05575</name>
</gene>
<dbReference type="SUPFAM" id="SSF103473">
    <property type="entry name" value="MFS general substrate transporter"/>
    <property type="match status" value="1"/>
</dbReference>
<reference evidence="7 8" key="1">
    <citation type="submission" date="2017-09" db="EMBL/GenBank/DDBJ databases">
        <title>Sphingomonas adhaesiva DSM 7418, whole genome shotgun sequence.</title>
        <authorList>
            <person name="Feng G."/>
            <person name="Zhu H."/>
        </authorList>
    </citation>
    <scope>NUCLEOTIDE SEQUENCE [LARGE SCALE GENOMIC DNA]</scope>
    <source>
        <strain evidence="7 8">DSM 7418</strain>
    </source>
</reference>
<feature type="transmembrane region" description="Helical" evidence="5">
    <location>
        <begin position="32"/>
        <end position="53"/>
    </location>
</feature>
<dbReference type="InterPro" id="IPR020846">
    <property type="entry name" value="MFS_dom"/>
</dbReference>
<dbReference type="Pfam" id="PF12832">
    <property type="entry name" value="MFS_1_like"/>
    <property type="match status" value="1"/>
</dbReference>
<comment type="subcellular location">
    <subcellularLocation>
        <location evidence="1">Membrane</location>
        <topology evidence="1">Multi-pass membrane protein</topology>
    </subcellularLocation>
</comment>
<dbReference type="PANTHER" id="PTHR23539">
    <property type="entry name" value="MFS TRANSPORTER"/>
    <property type="match status" value="1"/>
</dbReference>
<evidence type="ECO:0000259" key="6">
    <source>
        <dbReference type="PROSITE" id="PS50850"/>
    </source>
</evidence>
<feature type="transmembrane region" description="Helical" evidence="5">
    <location>
        <begin position="247"/>
        <end position="266"/>
    </location>
</feature>
<feature type="transmembrane region" description="Helical" evidence="5">
    <location>
        <begin position="60"/>
        <end position="80"/>
    </location>
</feature>
<evidence type="ECO:0000256" key="5">
    <source>
        <dbReference type="SAM" id="Phobius"/>
    </source>
</evidence>
<dbReference type="InterPro" id="IPR036259">
    <property type="entry name" value="MFS_trans_sf"/>
</dbReference>
<organism evidence="7 8">
    <name type="scientific">Sphingomonas adhaesiva</name>
    <dbReference type="NCBI Taxonomy" id="28212"/>
    <lineage>
        <taxon>Bacteria</taxon>
        <taxon>Pseudomonadati</taxon>
        <taxon>Pseudomonadota</taxon>
        <taxon>Alphaproteobacteria</taxon>
        <taxon>Sphingomonadales</taxon>
        <taxon>Sphingomonadaceae</taxon>
        <taxon>Sphingomonas</taxon>
    </lineage>
</organism>
<evidence type="ECO:0000256" key="4">
    <source>
        <dbReference type="ARBA" id="ARBA00023136"/>
    </source>
</evidence>
<keyword evidence="3 5" id="KW-1133">Transmembrane helix</keyword>
<dbReference type="PANTHER" id="PTHR23539:SF1">
    <property type="entry name" value="MAJOR FACILITATOR SUPERFAMILY (MFS) PROFILE DOMAIN-CONTAINING PROTEIN"/>
    <property type="match status" value="1"/>
</dbReference>
<dbReference type="InterPro" id="IPR024989">
    <property type="entry name" value="MFS_assoc_dom"/>
</dbReference>
<evidence type="ECO:0000313" key="8">
    <source>
        <dbReference type="Proteomes" id="UP000218323"/>
    </source>
</evidence>
<accession>A0A2A4IBK1</accession>
<feature type="domain" description="Major facilitator superfamily (MFS) profile" evidence="6">
    <location>
        <begin position="1"/>
        <end position="391"/>
    </location>
</feature>
<comment type="caution">
    <text evidence="7">The sequence shown here is derived from an EMBL/GenBank/DDBJ whole genome shotgun (WGS) entry which is preliminary data.</text>
</comment>
<evidence type="ECO:0000256" key="1">
    <source>
        <dbReference type="ARBA" id="ARBA00004141"/>
    </source>
</evidence>
<feature type="transmembrane region" description="Helical" evidence="5">
    <location>
        <begin position="301"/>
        <end position="327"/>
    </location>
</feature>
<sequence length="405" mass="41017">MADVRDGLGPYLAIYLTSVRGPTHVWDEATTGMVMTIAGLAGLLATAPAGALVDRLRAKRALLVVAAILVTAASLALPFVTGFTAVAATQALAAVAGAAFAPAITGITLGLVGARAFTARVGRNEAFNHGGNAVSAALAGLLAWKFGPQVVFWLMALLAVASIGATLAIPGDRIDHDVARGLCADDDDDAAPCDAPPQSMWHVLRHTRGLAVFAAAAFTFHLANAAMLPSVGQLLAHRVGAGTATSLMSACIVGAQLVMVPVAIVVGRHADRWGHKPIFLAGFAILAARGLLYTVSDAAPWLLAVQLLDGVGAGIFGALFPVVIASLTRGSGRFNVAQGAVATVQGLGGAISASLAGRLIVAGGYDLAFLVLAAIAGAGLALYLFTMPETAQRHPRVAGKPQPGL</sequence>
<name>A0A2A4IBK1_9SPHN</name>
<keyword evidence="4 5" id="KW-0472">Membrane</keyword>
<dbReference type="GO" id="GO:0016020">
    <property type="term" value="C:membrane"/>
    <property type="evidence" value="ECO:0007669"/>
    <property type="project" value="UniProtKB-SubCell"/>
</dbReference>
<feature type="transmembrane region" description="Helical" evidence="5">
    <location>
        <begin position="92"/>
        <end position="114"/>
    </location>
</feature>
<keyword evidence="2 5" id="KW-0812">Transmembrane</keyword>
<evidence type="ECO:0000313" key="7">
    <source>
        <dbReference type="EMBL" id="PCG15384.1"/>
    </source>
</evidence>
<evidence type="ECO:0000256" key="2">
    <source>
        <dbReference type="ARBA" id="ARBA00022692"/>
    </source>
</evidence>
<feature type="transmembrane region" description="Helical" evidence="5">
    <location>
        <begin position="367"/>
        <end position="386"/>
    </location>
</feature>
<feature type="transmembrane region" description="Helical" evidence="5">
    <location>
        <begin position="150"/>
        <end position="170"/>
    </location>
</feature>
<evidence type="ECO:0000256" key="3">
    <source>
        <dbReference type="ARBA" id="ARBA00022989"/>
    </source>
</evidence>
<dbReference type="Proteomes" id="UP000218323">
    <property type="component" value="Unassembled WGS sequence"/>
</dbReference>
<feature type="transmembrane region" description="Helical" evidence="5">
    <location>
        <begin position="278"/>
        <end position="295"/>
    </location>
</feature>
<protein>
    <submittedName>
        <fullName evidence="7">MFS transporter</fullName>
    </submittedName>
</protein>